<proteinExistence type="predicted"/>
<gene>
    <name evidence="2" type="ORF">HHI36_009770</name>
</gene>
<keyword evidence="3" id="KW-1185">Reference proteome</keyword>
<evidence type="ECO:0000256" key="1">
    <source>
        <dbReference type="SAM" id="MobiDB-lite"/>
    </source>
</evidence>
<name>A0ABD2MGS2_9CUCU</name>
<sequence>MDDQARHIAAKSLQTEATLVDIETRMYNKLYANLMEDISHRFKNLQSSDSDRDGKKVELRSLLNVSPRMERKENENKENSKERKQIGASYADIVRTQNKLSKIGQDRANNAITSAPPMSKTPNTHTGFGKVTKDNV</sequence>
<dbReference type="Proteomes" id="UP001516400">
    <property type="component" value="Unassembled WGS sequence"/>
</dbReference>
<evidence type="ECO:0000313" key="3">
    <source>
        <dbReference type="Proteomes" id="UP001516400"/>
    </source>
</evidence>
<feature type="compositionally biased region" description="Basic and acidic residues" evidence="1">
    <location>
        <begin position="68"/>
        <end position="85"/>
    </location>
</feature>
<dbReference type="AlphaFoldDB" id="A0ABD2MGS2"/>
<organism evidence="2 3">
    <name type="scientific">Cryptolaemus montrouzieri</name>
    <dbReference type="NCBI Taxonomy" id="559131"/>
    <lineage>
        <taxon>Eukaryota</taxon>
        <taxon>Metazoa</taxon>
        <taxon>Ecdysozoa</taxon>
        <taxon>Arthropoda</taxon>
        <taxon>Hexapoda</taxon>
        <taxon>Insecta</taxon>
        <taxon>Pterygota</taxon>
        <taxon>Neoptera</taxon>
        <taxon>Endopterygota</taxon>
        <taxon>Coleoptera</taxon>
        <taxon>Polyphaga</taxon>
        <taxon>Cucujiformia</taxon>
        <taxon>Coccinelloidea</taxon>
        <taxon>Coccinellidae</taxon>
        <taxon>Scymninae</taxon>
        <taxon>Scymnini</taxon>
        <taxon>Cryptolaemus</taxon>
    </lineage>
</organism>
<reference evidence="2 3" key="1">
    <citation type="journal article" date="2021" name="BMC Biol.">
        <title>Horizontally acquired antibacterial genes associated with adaptive radiation of ladybird beetles.</title>
        <authorList>
            <person name="Li H.S."/>
            <person name="Tang X.F."/>
            <person name="Huang Y.H."/>
            <person name="Xu Z.Y."/>
            <person name="Chen M.L."/>
            <person name="Du X.Y."/>
            <person name="Qiu B.Y."/>
            <person name="Chen P.T."/>
            <person name="Zhang W."/>
            <person name="Slipinski A."/>
            <person name="Escalona H.E."/>
            <person name="Waterhouse R.M."/>
            <person name="Zwick A."/>
            <person name="Pang H."/>
        </authorList>
    </citation>
    <scope>NUCLEOTIDE SEQUENCE [LARGE SCALE GENOMIC DNA]</scope>
    <source>
        <strain evidence="2">SYSU2018</strain>
    </source>
</reference>
<evidence type="ECO:0000313" key="2">
    <source>
        <dbReference type="EMBL" id="KAL3265565.1"/>
    </source>
</evidence>
<feature type="compositionally biased region" description="Basic and acidic residues" evidence="1">
    <location>
        <begin position="49"/>
        <end position="59"/>
    </location>
</feature>
<feature type="region of interest" description="Disordered" evidence="1">
    <location>
        <begin position="44"/>
        <end position="136"/>
    </location>
</feature>
<dbReference type="EMBL" id="JABFTP020000001">
    <property type="protein sequence ID" value="KAL3265565.1"/>
    <property type="molecule type" value="Genomic_DNA"/>
</dbReference>
<accession>A0ABD2MGS2</accession>
<comment type="caution">
    <text evidence="2">The sequence shown here is derived from an EMBL/GenBank/DDBJ whole genome shotgun (WGS) entry which is preliminary data.</text>
</comment>
<protein>
    <submittedName>
        <fullName evidence="2">Uncharacterized protein</fullName>
    </submittedName>
</protein>